<evidence type="ECO:0000313" key="4">
    <source>
        <dbReference type="EMBL" id="QUI23822.1"/>
    </source>
</evidence>
<evidence type="ECO:0000259" key="3">
    <source>
        <dbReference type="Pfam" id="PF00857"/>
    </source>
</evidence>
<evidence type="ECO:0000256" key="1">
    <source>
        <dbReference type="ARBA" id="ARBA00006336"/>
    </source>
</evidence>
<protein>
    <submittedName>
        <fullName evidence="4">Cysteine hydrolase family protein</fullName>
    </submittedName>
</protein>
<dbReference type="RefSeq" id="WP_212694509.1">
    <property type="nucleotide sequence ID" value="NZ_CP058649.1"/>
</dbReference>
<proteinExistence type="inferred from homology"/>
<dbReference type="GO" id="GO:0016787">
    <property type="term" value="F:hydrolase activity"/>
    <property type="evidence" value="ECO:0007669"/>
    <property type="project" value="UniProtKB-KW"/>
</dbReference>
<feature type="domain" description="Isochorismatase-like" evidence="3">
    <location>
        <begin position="6"/>
        <end position="182"/>
    </location>
</feature>
<keyword evidence="2 4" id="KW-0378">Hydrolase</keyword>
<name>A0A8J8ML19_9FIRM</name>
<evidence type="ECO:0000256" key="2">
    <source>
        <dbReference type="ARBA" id="ARBA00022801"/>
    </source>
</evidence>
<dbReference type="InterPro" id="IPR036380">
    <property type="entry name" value="Isochorismatase-like_sf"/>
</dbReference>
<dbReference type="KEGG" id="vpy:HZI73_16650"/>
<comment type="similarity">
    <text evidence="1">Belongs to the isochorismatase family.</text>
</comment>
<dbReference type="CDD" id="cd00431">
    <property type="entry name" value="cysteine_hydrolases"/>
    <property type="match status" value="1"/>
</dbReference>
<dbReference type="AlphaFoldDB" id="A0A8J8ML19"/>
<dbReference type="InterPro" id="IPR050272">
    <property type="entry name" value="Isochorismatase-like_hydrls"/>
</dbReference>
<dbReference type="Proteomes" id="UP000683246">
    <property type="component" value="Chromosome"/>
</dbReference>
<dbReference type="Pfam" id="PF00857">
    <property type="entry name" value="Isochorismatase"/>
    <property type="match status" value="1"/>
</dbReference>
<evidence type="ECO:0000313" key="5">
    <source>
        <dbReference type="Proteomes" id="UP000683246"/>
    </source>
</evidence>
<accession>A0A8J8ML19</accession>
<reference evidence="4" key="1">
    <citation type="submission" date="2020-07" db="EMBL/GenBank/DDBJ databases">
        <title>Vallitalea pronyensis genome.</title>
        <authorList>
            <person name="Postec A."/>
        </authorList>
    </citation>
    <scope>NUCLEOTIDE SEQUENCE</scope>
    <source>
        <strain evidence="4">FatNI3</strain>
    </source>
</reference>
<dbReference type="InterPro" id="IPR000868">
    <property type="entry name" value="Isochorismatase-like_dom"/>
</dbReference>
<organism evidence="4 5">
    <name type="scientific">Vallitalea pronyensis</name>
    <dbReference type="NCBI Taxonomy" id="1348613"/>
    <lineage>
        <taxon>Bacteria</taxon>
        <taxon>Bacillati</taxon>
        <taxon>Bacillota</taxon>
        <taxon>Clostridia</taxon>
        <taxon>Lachnospirales</taxon>
        <taxon>Vallitaleaceae</taxon>
        <taxon>Vallitalea</taxon>
    </lineage>
</organism>
<dbReference type="PANTHER" id="PTHR43540">
    <property type="entry name" value="PEROXYUREIDOACRYLATE/UREIDOACRYLATE AMIDOHYDROLASE-RELATED"/>
    <property type="match status" value="1"/>
</dbReference>
<dbReference type="EMBL" id="CP058649">
    <property type="protein sequence ID" value="QUI23822.1"/>
    <property type="molecule type" value="Genomic_DNA"/>
</dbReference>
<keyword evidence="5" id="KW-1185">Reference proteome</keyword>
<sequence length="187" mass="21005">MKKGYLLIDYIFDFIDDQGVLSLGQRGQAIASNILKVIHKAKDDQDALFICSDNHEEEVYALSPEANLFPLHCCEDGHCLVLDETAFEQAKPDMTFSIDKHMYSSFNGTRLELLLRQLDIKEVIIMGVCTDICVLHTAIDAYNRGFKLVILSDCCCGLTDEGHAFALNHFKHTLGAEVMTSDTWLAR</sequence>
<gene>
    <name evidence="4" type="ORF">HZI73_16650</name>
</gene>
<dbReference type="Gene3D" id="3.40.50.850">
    <property type="entry name" value="Isochorismatase-like"/>
    <property type="match status" value="1"/>
</dbReference>
<dbReference type="SUPFAM" id="SSF52499">
    <property type="entry name" value="Isochorismatase-like hydrolases"/>
    <property type="match status" value="1"/>
</dbReference>
<dbReference type="PANTHER" id="PTHR43540:SF10">
    <property type="entry name" value="ISOCHORISMATASE"/>
    <property type="match status" value="1"/>
</dbReference>